<dbReference type="AlphaFoldDB" id="A0A6N9TDI4"/>
<name>A0A6N9TDI4_9ALTE</name>
<organism evidence="2 3">
    <name type="scientific">Alteromonas genovensis</name>
    <dbReference type="NCBI Taxonomy" id="471225"/>
    <lineage>
        <taxon>Bacteria</taxon>
        <taxon>Pseudomonadati</taxon>
        <taxon>Pseudomonadota</taxon>
        <taxon>Gammaproteobacteria</taxon>
        <taxon>Alteromonadales</taxon>
        <taxon>Alteromonadaceae</taxon>
        <taxon>Alteromonas/Salinimonas group</taxon>
        <taxon>Alteromonas</taxon>
    </lineage>
</organism>
<protein>
    <submittedName>
        <fullName evidence="2">Uncharacterized protein</fullName>
    </submittedName>
</protein>
<accession>A0A6N9TDI4</accession>
<sequence length="196" mass="20879">MNRFFIASAILAVAASSAVANQTKAPNTAYVLQLSSNLNCDKLDIELVPQSNANTQRLTFTTSAFAAAELETGTYHFGKVSCAKEGKVNTWNILEGQLAALSLSESKIYYGGKIILREDSMANNNESPDVLENCPRSISRARGASSDSCRDGVGVNSSSKGTVEAFAPSVTEQDIAAVRKAFKATETSLTYLPLRG</sequence>
<evidence type="ECO:0000313" key="3">
    <source>
        <dbReference type="Proteomes" id="UP000471381"/>
    </source>
</evidence>
<feature type="chain" id="PRO_5027011899" evidence="1">
    <location>
        <begin position="21"/>
        <end position="196"/>
    </location>
</feature>
<dbReference type="RefSeq" id="WP_163105986.1">
    <property type="nucleotide sequence ID" value="NZ_JAAAWO010000004.1"/>
</dbReference>
<dbReference type="Proteomes" id="UP000471381">
    <property type="component" value="Unassembled WGS sequence"/>
</dbReference>
<proteinExistence type="predicted"/>
<reference evidence="2 3" key="1">
    <citation type="submission" date="2020-01" db="EMBL/GenBank/DDBJ databases">
        <title>Genomes of bacteria type strains.</title>
        <authorList>
            <person name="Chen J."/>
            <person name="Zhu S."/>
            <person name="Yang J."/>
        </authorList>
    </citation>
    <scope>NUCLEOTIDE SEQUENCE [LARGE SCALE GENOMIC DNA]</scope>
    <source>
        <strain evidence="2 3">LMG 24078</strain>
    </source>
</reference>
<evidence type="ECO:0000256" key="1">
    <source>
        <dbReference type="SAM" id="SignalP"/>
    </source>
</evidence>
<gene>
    <name evidence="2" type="ORF">GTQ48_07480</name>
</gene>
<evidence type="ECO:0000313" key="2">
    <source>
        <dbReference type="EMBL" id="NDW15357.1"/>
    </source>
</evidence>
<feature type="signal peptide" evidence="1">
    <location>
        <begin position="1"/>
        <end position="20"/>
    </location>
</feature>
<dbReference type="EMBL" id="JAAAWO010000004">
    <property type="protein sequence ID" value="NDW15357.1"/>
    <property type="molecule type" value="Genomic_DNA"/>
</dbReference>
<comment type="caution">
    <text evidence="2">The sequence shown here is derived from an EMBL/GenBank/DDBJ whole genome shotgun (WGS) entry which is preliminary data.</text>
</comment>
<keyword evidence="1" id="KW-0732">Signal</keyword>
<keyword evidence="3" id="KW-1185">Reference proteome</keyword>